<dbReference type="GO" id="GO:0030256">
    <property type="term" value="C:type I protein secretion system complex"/>
    <property type="evidence" value="ECO:0007669"/>
    <property type="project" value="InterPro"/>
</dbReference>
<feature type="domain" description="ABC transporter" evidence="9">
    <location>
        <begin position="334"/>
        <end position="569"/>
    </location>
</feature>
<feature type="transmembrane region" description="Helical" evidence="8">
    <location>
        <begin position="162"/>
        <end position="181"/>
    </location>
</feature>
<comment type="caution">
    <text evidence="11">The sequence shown here is derived from an EMBL/GenBank/DDBJ whole genome shotgun (WGS) entry which is preliminary data.</text>
</comment>
<dbReference type="RefSeq" id="WP_114581780.1">
    <property type="nucleotide sequence ID" value="NZ_QPMH01000006.1"/>
</dbReference>
<dbReference type="Proteomes" id="UP000253941">
    <property type="component" value="Unassembled WGS sequence"/>
</dbReference>
<evidence type="ECO:0000313" key="11">
    <source>
        <dbReference type="EMBL" id="RDD62267.1"/>
    </source>
</evidence>
<name>A0A369TDN0_9PROT</name>
<feature type="compositionally biased region" description="Gly residues" evidence="7">
    <location>
        <begin position="597"/>
        <end position="607"/>
    </location>
</feature>
<dbReference type="GO" id="GO:0030253">
    <property type="term" value="P:protein secretion by the type I secretion system"/>
    <property type="evidence" value="ECO:0007669"/>
    <property type="project" value="InterPro"/>
</dbReference>
<evidence type="ECO:0000256" key="2">
    <source>
        <dbReference type="ARBA" id="ARBA00022692"/>
    </source>
</evidence>
<dbReference type="InterPro" id="IPR027417">
    <property type="entry name" value="P-loop_NTPase"/>
</dbReference>
<dbReference type="PROSITE" id="PS00211">
    <property type="entry name" value="ABC_TRANSPORTER_1"/>
    <property type="match status" value="1"/>
</dbReference>
<comment type="subcellular location">
    <subcellularLocation>
        <location evidence="1">Cell membrane</location>
        <topology evidence="1">Multi-pass membrane protein</topology>
    </subcellularLocation>
</comment>
<dbReference type="SUPFAM" id="SSF90123">
    <property type="entry name" value="ABC transporter transmembrane region"/>
    <property type="match status" value="1"/>
</dbReference>
<evidence type="ECO:0000256" key="8">
    <source>
        <dbReference type="SAM" id="Phobius"/>
    </source>
</evidence>
<dbReference type="InterPro" id="IPR047957">
    <property type="entry name" value="ABC_AprD-like_6TM"/>
</dbReference>
<accession>A0A369TDN0</accession>
<keyword evidence="6 8" id="KW-0472">Membrane</keyword>
<dbReference type="GO" id="GO:0140359">
    <property type="term" value="F:ABC-type transporter activity"/>
    <property type="evidence" value="ECO:0007669"/>
    <property type="project" value="InterPro"/>
</dbReference>
<dbReference type="InterPro" id="IPR003593">
    <property type="entry name" value="AAA+_ATPase"/>
</dbReference>
<dbReference type="Gene3D" id="3.40.50.300">
    <property type="entry name" value="P-loop containing nucleotide triphosphate hydrolases"/>
    <property type="match status" value="1"/>
</dbReference>
<sequence length="622" mass="65551">MALSSGSNSRAEALQHAVRSVRGALTAVVTFSFFINLLMLVAPLYMLQVYDRVLTSRNETTLVMLTIIAVGMLIVFGCLDLVRSRVLVRIGTRLDERLKGTVFASVFQQSVKNPGGGHAQALRDMDTVRDFTTGAGLIAFADAPWVPVFIAIVFLFHPVLGAVALAGALIIFMLALANEIFTRTPLANASRFAVSANSFVDTSLRNAEVVAAMGMLPGIMRRWADRHGDVLSRQSTASDRAGLIMASSRSLRLILQVAMLGVGAYLVLLQQITPGTMIAASIIMGRALAPVEAAVGQWRGFVGARMAYRRLNKLLLANEGEPERMPLPAPQGAIAVERAIVAPPGTRMPVVNGASFQLAAGEALGVVGSSGAGKTSLARALMGVWPVASGSIRLDGADIGDWDKSALGPYLGYLPQDVELFDGTVAENIARFGQIDPEAVVRAARMAGVHELILRLSEGYDTQIGPGGESLSAGQRQRIGLARALYGGVRFVMLDEPNANLDIEGEKALSEALTELKRAGTTVVVITHRLPLLSNVDKILVLEQGQVKAFGPRQEIMAKLTRPSVVQSQTRPRATTMAGQGAAGHGASGQESAEQGTAGGGAAGMGHGTTSSPDESGDRSGQ</sequence>
<keyword evidence="12" id="KW-1185">Reference proteome</keyword>
<dbReference type="Gene3D" id="1.20.1560.10">
    <property type="entry name" value="ABC transporter type 1, transmembrane domain"/>
    <property type="match status" value="1"/>
</dbReference>
<evidence type="ECO:0000256" key="5">
    <source>
        <dbReference type="ARBA" id="ARBA00022989"/>
    </source>
</evidence>
<dbReference type="SUPFAM" id="SSF52540">
    <property type="entry name" value="P-loop containing nucleoside triphosphate hydrolases"/>
    <property type="match status" value="1"/>
</dbReference>
<evidence type="ECO:0000256" key="1">
    <source>
        <dbReference type="ARBA" id="ARBA00004651"/>
    </source>
</evidence>
<feature type="transmembrane region" description="Helical" evidence="8">
    <location>
        <begin position="62"/>
        <end position="82"/>
    </location>
</feature>
<dbReference type="InterPro" id="IPR003439">
    <property type="entry name" value="ABC_transporter-like_ATP-bd"/>
</dbReference>
<dbReference type="InterPro" id="IPR010128">
    <property type="entry name" value="ATPase_T1SS_PrtD-like"/>
</dbReference>
<keyword evidence="2 8" id="KW-0812">Transmembrane</keyword>
<keyword evidence="4" id="KW-0067">ATP-binding</keyword>
<dbReference type="InterPro" id="IPR017871">
    <property type="entry name" value="ABC_transporter-like_CS"/>
</dbReference>
<dbReference type="FunFam" id="1.20.1560.10:FF:000109">
    <property type="entry name" value="Alkaline protease secretion ATP-binding protein aprD"/>
    <property type="match status" value="1"/>
</dbReference>
<gene>
    <name evidence="11" type="ORF">DRB17_08525</name>
</gene>
<keyword evidence="5 8" id="KW-1133">Transmembrane helix</keyword>
<protein>
    <submittedName>
        <fullName evidence="11">Type I secretion system permease/ATPase</fullName>
    </submittedName>
</protein>
<feature type="region of interest" description="Disordered" evidence="7">
    <location>
        <begin position="562"/>
        <end position="622"/>
    </location>
</feature>
<feature type="transmembrane region" description="Helical" evidence="8">
    <location>
        <begin position="21"/>
        <end position="42"/>
    </location>
</feature>
<dbReference type="PANTHER" id="PTHR24221:SF248">
    <property type="entry name" value="ABC TRANSPORTER TRANSMEMBRANE REGION"/>
    <property type="match status" value="1"/>
</dbReference>
<evidence type="ECO:0000259" key="9">
    <source>
        <dbReference type="PROSITE" id="PS50893"/>
    </source>
</evidence>
<feature type="transmembrane region" description="Helical" evidence="8">
    <location>
        <begin position="250"/>
        <end position="268"/>
    </location>
</feature>
<evidence type="ECO:0000259" key="10">
    <source>
        <dbReference type="PROSITE" id="PS50929"/>
    </source>
</evidence>
<dbReference type="GO" id="GO:0016887">
    <property type="term" value="F:ATP hydrolysis activity"/>
    <property type="evidence" value="ECO:0007669"/>
    <property type="project" value="InterPro"/>
</dbReference>
<dbReference type="AlphaFoldDB" id="A0A369TDN0"/>
<evidence type="ECO:0000313" key="12">
    <source>
        <dbReference type="Proteomes" id="UP000253941"/>
    </source>
</evidence>
<dbReference type="InterPro" id="IPR036640">
    <property type="entry name" value="ABC1_TM_sf"/>
</dbReference>
<dbReference type="InterPro" id="IPR011527">
    <property type="entry name" value="ABC1_TM_dom"/>
</dbReference>
<reference evidence="11 12" key="1">
    <citation type="submission" date="2018-07" db="EMBL/GenBank/DDBJ databases">
        <title>Venubactetium sediminum gen. nov., sp. nov., isolated from a marine solar saltern.</title>
        <authorList>
            <person name="Wang S."/>
        </authorList>
    </citation>
    <scope>NUCLEOTIDE SEQUENCE [LARGE SCALE GENOMIC DNA]</scope>
    <source>
        <strain evidence="11 12">WD2A32</strain>
    </source>
</reference>
<feature type="compositionally biased region" description="Polar residues" evidence="7">
    <location>
        <begin position="564"/>
        <end position="573"/>
    </location>
</feature>
<keyword evidence="3" id="KW-0547">Nucleotide-binding</keyword>
<dbReference type="InterPro" id="IPR039421">
    <property type="entry name" value="Type_1_exporter"/>
</dbReference>
<dbReference type="PANTHER" id="PTHR24221">
    <property type="entry name" value="ATP-BINDING CASSETTE SUB-FAMILY B"/>
    <property type="match status" value="1"/>
</dbReference>
<dbReference type="GO" id="GO:0005524">
    <property type="term" value="F:ATP binding"/>
    <property type="evidence" value="ECO:0007669"/>
    <property type="project" value="UniProtKB-KW"/>
</dbReference>
<proteinExistence type="predicted"/>
<evidence type="ECO:0000256" key="6">
    <source>
        <dbReference type="ARBA" id="ARBA00023136"/>
    </source>
</evidence>
<dbReference type="PROSITE" id="PS50893">
    <property type="entry name" value="ABC_TRANSPORTER_2"/>
    <property type="match status" value="1"/>
</dbReference>
<feature type="transmembrane region" description="Helical" evidence="8">
    <location>
        <begin position="135"/>
        <end position="156"/>
    </location>
</feature>
<dbReference type="SMART" id="SM00382">
    <property type="entry name" value="AAA"/>
    <property type="match status" value="1"/>
</dbReference>
<dbReference type="GO" id="GO:0034040">
    <property type="term" value="F:ATPase-coupled lipid transmembrane transporter activity"/>
    <property type="evidence" value="ECO:0007669"/>
    <property type="project" value="TreeGrafter"/>
</dbReference>
<dbReference type="NCBIfam" id="TIGR01842">
    <property type="entry name" value="type_I_sec_PrtD"/>
    <property type="match status" value="1"/>
</dbReference>
<evidence type="ECO:0000256" key="3">
    <source>
        <dbReference type="ARBA" id="ARBA00022741"/>
    </source>
</evidence>
<dbReference type="Pfam" id="PF00005">
    <property type="entry name" value="ABC_tran"/>
    <property type="match status" value="1"/>
</dbReference>
<dbReference type="CDD" id="cd18586">
    <property type="entry name" value="ABC_6TM_PrtD_like"/>
    <property type="match status" value="1"/>
</dbReference>
<feature type="domain" description="ABC transmembrane type-1" evidence="10">
    <location>
        <begin position="27"/>
        <end position="303"/>
    </location>
</feature>
<organism evidence="11 12">
    <name type="scientific">Ferruginivarius sediminum</name>
    <dbReference type="NCBI Taxonomy" id="2661937"/>
    <lineage>
        <taxon>Bacteria</taxon>
        <taxon>Pseudomonadati</taxon>
        <taxon>Pseudomonadota</taxon>
        <taxon>Alphaproteobacteria</taxon>
        <taxon>Rhodospirillales</taxon>
        <taxon>Rhodospirillaceae</taxon>
        <taxon>Ferruginivarius</taxon>
    </lineage>
</organism>
<dbReference type="PROSITE" id="PS50929">
    <property type="entry name" value="ABC_TM1F"/>
    <property type="match status" value="1"/>
</dbReference>
<dbReference type="EMBL" id="QPMH01000006">
    <property type="protein sequence ID" value="RDD62267.1"/>
    <property type="molecule type" value="Genomic_DNA"/>
</dbReference>
<dbReference type="Pfam" id="PF00664">
    <property type="entry name" value="ABC_membrane"/>
    <property type="match status" value="1"/>
</dbReference>
<dbReference type="GO" id="GO:0005886">
    <property type="term" value="C:plasma membrane"/>
    <property type="evidence" value="ECO:0007669"/>
    <property type="project" value="UniProtKB-SubCell"/>
</dbReference>
<evidence type="ECO:0000256" key="4">
    <source>
        <dbReference type="ARBA" id="ARBA00022840"/>
    </source>
</evidence>
<evidence type="ECO:0000256" key="7">
    <source>
        <dbReference type="SAM" id="MobiDB-lite"/>
    </source>
</evidence>